<dbReference type="PANTHER" id="PTHR33098">
    <property type="entry name" value="COTTON FIBER (DUF761)"/>
    <property type="match status" value="1"/>
</dbReference>
<proteinExistence type="predicted"/>
<evidence type="ECO:0000256" key="2">
    <source>
        <dbReference type="SAM" id="Phobius"/>
    </source>
</evidence>
<sequence>MMIIASVWAWFTPTILFCVANLLIATLFLASKSNTKTTTNPKPNHNHDNYENTDQSQNHDENQSQNQNPNQNQNQMRNQNQNQNYEYSFSPQLPIVSSFLDRARSINISSIIPTIITKTIITNQENPKYTSLSRLSQSIFSACSYDTQPDSPRYPSSKKPNPTPSILGRLKSIDFSNIYGDSQMTTTSPGQLAQVNSVKSKIPATTLAKKKKTKVKLASVEIKKTRSEVRSVSSHEDDEVACLQRPETTRARRDADDDAKAENFITKFREQLKLQRMDSLDRYNDMLRRP</sequence>
<keyword evidence="2" id="KW-0472">Membrane</keyword>
<evidence type="ECO:0000256" key="1">
    <source>
        <dbReference type="SAM" id="MobiDB-lite"/>
    </source>
</evidence>
<dbReference type="STRING" id="35608.A0A2U1NQ75"/>
<feature type="transmembrane region" description="Helical" evidence="2">
    <location>
        <begin position="7"/>
        <end position="30"/>
    </location>
</feature>
<feature type="compositionally biased region" description="Low complexity" evidence="1">
    <location>
        <begin position="63"/>
        <end position="76"/>
    </location>
</feature>
<evidence type="ECO:0000313" key="3">
    <source>
        <dbReference type="EMBL" id="PWA75656.1"/>
    </source>
</evidence>
<evidence type="ECO:0000313" key="4">
    <source>
        <dbReference type="Proteomes" id="UP000245207"/>
    </source>
</evidence>
<name>A0A2U1NQ75_ARTAN</name>
<dbReference type="Proteomes" id="UP000245207">
    <property type="component" value="Unassembled WGS sequence"/>
</dbReference>
<protein>
    <recommendedName>
        <fullName evidence="5">DUF4408 domain-containing protein</fullName>
    </recommendedName>
</protein>
<organism evidence="3 4">
    <name type="scientific">Artemisia annua</name>
    <name type="common">Sweet wormwood</name>
    <dbReference type="NCBI Taxonomy" id="35608"/>
    <lineage>
        <taxon>Eukaryota</taxon>
        <taxon>Viridiplantae</taxon>
        <taxon>Streptophyta</taxon>
        <taxon>Embryophyta</taxon>
        <taxon>Tracheophyta</taxon>
        <taxon>Spermatophyta</taxon>
        <taxon>Magnoliopsida</taxon>
        <taxon>eudicotyledons</taxon>
        <taxon>Gunneridae</taxon>
        <taxon>Pentapetalae</taxon>
        <taxon>asterids</taxon>
        <taxon>campanulids</taxon>
        <taxon>Asterales</taxon>
        <taxon>Asteraceae</taxon>
        <taxon>Asteroideae</taxon>
        <taxon>Anthemideae</taxon>
        <taxon>Artemisiinae</taxon>
        <taxon>Artemisia</taxon>
    </lineage>
</organism>
<comment type="caution">
    <text evidence="3">The sequence shown here is derived from an EMBL/GenBank/DDBJ whole genome shotgun (WGS) entry which is preliminary data.</text>
</comment>
<dbReference type="InterPro" id="IPR008480">
    <property type="entry name" value="DUF761_pln"/>
</dbReference>
<accession>A0A2U1NQ75</accession>
<dbReference type="OrthoDB" id="1685070at2759"/>
<reference evidence="3 4" key="1">
    <citation type="journal article" date="2018" name="Mol. Plant">
        <title>The genome of Artemisia annua provides insight into the evolution of Asteraceae family and artemisinin biosynthesis.</title>
        <authorList>
            <person name="Shen Q."/>
            <person name="Zhang L."/>
            <person name="Liao Z."/>
            <person name="Wang S."/>
            <person name="Yan T."/>
            <person name="Shi P."/>
            <person name="Liu M."/>
            <person name="Fu X."/>
            <person name="Pan Q."/>
            <person name="Wang Y."/>
            <person name="Lv Z."/>
            <person name="Lu X."/>
            <person name="Zhang F."/>
            <person name="Jiang W."/>
            <person name="Ma Y."/>
            <person name="Chen M."/>
            <person name="Hao X."/>
            <person name="Li L."/>
            <person name="Tang Y."/>
            <person name="Lv G."/>
            <person name="Zhou Y."/>
            <person name="Sun X."/>
            <person name="Brodelius P.E."/>
            <person name="Rose J.K.C."/>
            <person name="Tang K."/>
        </authorList>
    </citation>
    <scope>NUCLEOTIDE SEQUENCE [LARGE SCALE GENOMIC DNA]</scope>
    <source>
        <strain evidence="4">cv. Huhao1</strain>
        <tissue evidence="3">Leaf</tissue>
    </source>
</reference>
<dbReference type="AlphaFoldDB" id="A0A2U1NQ75"/>
<feature type="region of interest" description="Disordered" evidence="1">
    <location>
        <begin position="146"/>
        <end position="166"/>
    </location>
</feature>
<evidence type="ECO:0008006" key="5">
    <source>
        <dbReference type="Google" id="ProtNLM"/>
    </source>
</evidence>
<keyword evidence="2" id="KW-0812">Transmembrane</keyword>
<feature type="compositionally biased region" description="Basic and acidic residues" evidence="1">
    <location>
        <begin position="247"/>
        <end position="258"/>
    </location>
</feature>
<dbReference type="PANTHER" id="PTHR33098:SF57">
    <property type="entry name" value="DUF4408 DOMAIN PROTEIN"/>
    <property type="match status" value="1"/>
</dbReference>
<keyword evidence="2" id="KW-1133">Transmembrane helix</keyword>
<keyword evidence="4" id="KW-1185">Reference proteome</keyword>
<feature type="region of interest" description="Disordered" evidence="1">
    <location>
        <begin position="36"/>
        <end position="76"/>
    </location>
</feature>
<feature type="region of interest" description="Disordered" evidence="1">
    <location>
        <begin position="231"/>
        <end position="258"/>
    </location>
</feature>
<dbReference type="EMBL" id="PKPP01002374">
    <property type="protein sequence ID" value="PWA75656.1"/>
    <property type="molecule type" value="Genomic_DNA"/>
</dbReference>
<gene>
    <name evidence="3" type="ORF">CTI12_AA115720</name>
</gene>
<dbReference type="Pfam" id="PF05553">
    <property type="entry name" value="DUF761"/>
    <property type="match status" value="1"/>
</dbReference>